<dbReference type="RefSeq" id="WP_185682916.1">
    <property type="nucleotide sequence ID" value="NZ_JACLAU010000007.1"/>
</dbReference>
<keyword evidence="5 6" id="KW-0482">Metalloprotease</keyword>
<keyword evidence="2" id="KW-0479">Metal-binding</keyword>
<protein>
    <submittedName>
        <fullName evidence="9">PDZ domain-containing protein</fullName>
    </submittedName>
</protein>
<gene>
    <name evidence="9" type="ORF">H7F49_07315</name>
</gene>
<feature type="compositionally biased region" description="Low complexity" evidence="7">
    <location>
        <begin position="1"/>
        <end position="14"/>
    </location>
</feature>
<evidence type="ECO:0000256" key="6">
    <source>
        <dbReference type="RuleBase" id="RU003983"/>
    </source>
</evidence>
<feature type="domain" description="PDZ" evidence="8">
    <location>
        <begin position="34"/>
        <end position="123"/>
    </location>
</feature>
<dbReference type="SMART" id="SM00228">
    <property type="entry name" value="PDZ"/>
    <property type="match status" value="1"/>
</dbReference>
<dbReference type="InterPro" id="IPR051156">
    <property type="entry name" value="Mito/Outer_Membr_Metalloprot"/>
</dbReference>
<dbReference type="InterPro" id="IPR001478">
    <property type="entry name" value="PDZ"/>
</dbReference>
<keyword evidence="3 6" id="KW-0378">Hydrolase</keyword>
<dbReference type="Gene3D" id="2.30.42.10">
    <property type="match status" value="1"/>
</dbReference>
<dbReference type="GO" id="GO:0051603">
    <property type="term" value="P:proteolysis involved in protein catabolic process"/>
    <property type="evidence" value="ECO:0007669"/>
    <property type="project" value="TreeGrafter"/>
</dbReference>
<dbReference type="GO" id="GO:0046872">
    <property type="term" value="F:metal ion binding"/>
    <property type="evidence" value="ECO:0007669"/>
    <property type="project" value="UniProtKB-KW"/>
</dbReference>
<keyword evidence="4 6" id="KW-0862">Zinc</keyword>
<proteinExistence type="inferred from homology"/>
<dbReference type="GO" id="GO:0016020">
    <property type="term" value="C:membrane"/>
    <property type="evidence" value="ECO:0007669"/>
    <property type="project" value="TreeGrafter"/>
</dbReference>
<dbReference type="PANTHER" id="PTHR22726:SF1">
    <property type="entry name" value="METALLOENDOPEPTIDASE OMA1, MITOCHONDRIAL"/>
    <property type="match status" value="1"/>
</dbReference>
<evidence type="ECO:0000256" key="1">
    <source>
        <dbReference type="ARBA" id="ARBA00022670"/>
    </source>
</evidence>
<dbReference type="Proteomes" id="UP000520156">
    <property type="component" value="Unassembled WGS sequence"/>
</dbReference>
<dbReference type="Gene3D" id="3.30.2010.10">
    <property type="entry name" value="Metalloproteases ('zincins'), catalytic domain"/>
    <property type="match status" value="1"/>
</dbReference>
<evidence type="ECO:0000256" key="4">
    <source>
        <dbReference type="ARBA" id="ARBA00022833"/>
    </source>
</evidence>
<accession>A0A7X1F6W1</accession>
<evidence type="ECO:0000313" key="10">
    <source>
        <dbReference type="Proteomes" id="UP000520156"/>
    </source>
</evidence>
<dbReference type="GO" id="GO:0004222">
    <property type="term" value="F:metalloendopeptidase activity"/>
    <property type="evidence" value="ECO:0007669"/>
    <property type="project" value="InterPro"/>
</dbReference>
<dbReference type="InterPro" id="IPR036034">
    <property type="entry name" value="PDZ_sf"/>
</dbReference>
<reference evidence="9 10" key="1">
    <citation type="submission" date="2020-08" db="EMBL/GenBank/DDBJ databases">
        <title>The genome sequence of Novosphingobium flavum 4Y4.</title>
        <authorList>
            <person name="Liu Y."/>
        </authorList>
    </citation>
    <scope>NUCLEOTIDE SEQUENCE [LARGE SCALE GENOMIC DNA]</scope>
    <source>
        <strain evidence="9 10">4Y4</strain>
    </source>
</reference>
<organism evidence="9 10">
    <name type="scientific">Novosphingobium aerophilum</name>
    <dbReference type="NCBI Taxonomy" id="2839843"/>
    <lineage>
        <taxon>Bacteria</taxon>
        <taxon>Pseudomonadati</taxon>
        <taxon>Pseudomonadota</taxon>
        <taxon>Alphaproteobacteria</taxon>
        <taxon>Sphingomonadales</taxon>
        <taxon>Sphingomonadaceae</taxon>
        <taxon>Novosphingobium</taxon>
    </lineage>
</organism>
<dbReference type="InterPro" id="IPR001915">
    <property type="entry name" value="Peptidase_M48"/>
</dbReference>
<dbReference type="SUPFAM" id="SSF50156">
    <property type="entry name" value="PDZ domain-like"/>
    <property type="match status" value="1"/>
</dbReference>
<dbReference type="PROSITE" id="PS50106">
    <property type="entry name" value="PDZ"/>
    <property type="match status" value="1"/>
</dbReference>
<dbReference type="EMBL" id="JACLAU010000007">
    <property type="protein sequence ID" value="MBC2651507.1"/>
    <property type="molecule type" value="Genomic_DNA"/>
</dbReference>
<evidence type="ECO:0000313" key="9">
    <source>
        <dbReference type="EMBL" id="MBC2651507.1"/>
    </source>
</evidence>
<evidence type="ECO:0000256" key="3">
    <source>
        <dbReference type="ARBA" id="ARBA00022801"/>
    </source>
</evidence>
<dbReference type="InterPro" id="IPR041489">
    <property type="entry name" value="PDZ_6"/>
</dbReference>
<comment type="cofactor">
    <cofactor evidence="6">
        <name>Zn(2+)</name>
        <dbReference type="ChEBI" id="CHEBI:29105"/>
    </cofactor>
    <text evidence="6">Binds 1 zinc ion per subunit.</text>
</comment>
<dbReference type="Pfam" id="PF17820">
    <property type="entry name" value="PDZ_6"/>
    <property type="match status" value="1"/>
</dbReference>
<evidence type="ECO:0000256" key="7">
    <source>
        <dbReference type="SAM" id="MobiDB-lite"/>
    </source>
</evidence>
<comment type="caution">
    <text evidence="9">The sequence shown here is derived from an EMBL/GenBank/DDBJ whole genome shotgun (WGS) entry which is preliminary data.</text>
</comment>
<dbReference type="SUPFAM" id="SSF55486">
    <property type="entry name" value="Metalloproteases ('zincins'), catalytic domain"/>
    <property type="match status" value="1"/>
</dbReference>
<feature type="region of interest" description="Disordered" evidence="7">
    <location>
        <begin position="1"/>
        <end position="24"/>
    </location>
</feature>
<keyword evidence="10" id="KW-1185">Reference proteome</keyword>
<dbReference type="PANTHER" id="PTHR22726">
    <property type="entry name" value="METALLOENDOPEPTIDASE OMA1"/>
    <property type="match status" value="1"/>
</dbReference>
<evidence type="ECO:0000256" key="5">
    <source>
        <dbReference type="ARBA" id="ARBA00023049"/>
    </source>
</evidence>
<dbReference type="AlphaFoldDB" id="A0A7X1F6W1"/>
<evidence type="ECO:0000256" key="2">
    <source>
        <dbReference type="ARBA" id="ARBA00022723"/>
    </source>
</evidence>
<dbReference type="Pfam" id="PF01435">
    <property type="entry name" value="Peptidase_M48"/>
    <property type="match status" value="1"/>
</dbReference>
<comment type="similarity">
    <text evidence="6">Belongs to the peptidase M48 family.</text>
</comment>
<sequence length="284" mass="29806">MATAAGLTPLLGPAATPPPPRPTGALRVTAIARRLLLANADGCAEQRHDFGLETAAPSGRSWGAPVTVVWPDGPARAAGLQPGDLIRTINGVPWSADARERERFMATLADAGRTPRMALVVERDGQPRTLTLAGQPRCHAEVRLSDQPFINATAEGSQIVIGGGLERLLADDAELAFAVAHEAAHLILGHTAPEQARAIVTRADRVALEQEADALAIVMMAQAGYRPDAAAGAWLKVADASRTPLLRLMDISGPYPATQERAAFLAAAASRLIPPARLPVSHAR</sequence>
<keyword evidence="1 6" id="KW-0645">Protease</keyword>
<name>A0A7X1F6W1_9SPHN</name>
<evidence type="ECO:0000259" key="8">
    <source>
        <dbReference type="PROSITE" id="PS50106"/>
    </source>
</evidence>